<comment type="similarity">
    <text evidence="1">Belongs to the P-Pant transferase superfamily. Gsp/Sfp/HetI/AcpT family.</text>
</comment>
<evidence type="ECO:0000313" key="6">
    <source>
        <dbReference type="Proteomes" id="UP000440716"/>
    </source>
</evidence>
<evidence type="ECO:0000259" key="4">
    <source>
        <dbReference type="Pfam" id="PF22624"/>
    </source>
</evidence>
<proteinExistence type="inferred from homology"/>
<dbReference type="SUPFAM" id="SSF56214">
    <property type="entry name" value="4'-phosphopantetheinyl transferase"/>
    <property type="match status" value="2"/>
</dbReference>
<dbReference type="InterPro" id="IPR037143">
    <property type="entry name" value="4-PPantetheinyl_Trfase_dom_sf"/>
</dbReference>
<dbReference type="RefSeq" id="WP_156591276.1">
    <property type="nucleotide sequence ID" value="NZ_WPHU01000004.1"/>
</dbReference>
<accession>A0A7K1RFQ1</accession>
<dbReference type="InterPro" id="IPR008278">
    <property type="entry name" value="4-PPantetheinyl_Trfase_dom"/>
</dbReference>
<protein>
    <submittedName>
        <fullName evidence="5">4'-phosphopantetheinyl transferase superfamily protein</fullName>
    </submittedName>
</protein>
<dbReference type="EMBL" id="WPHU01000004">
    <property type="protein sequence ID" value="MVA56840.1"/>
    <property type="molecule type" value="Genomic_DNA"/>
</dbReference>
<dbReference type="Proteomes" id="UP000440716">
    <property type="component" value="Unassembled WGS sequence"/>
</dbReference>
<dbReference type="PANTHER" id="PTHR12215:SF10">
    <property type="entry name" value="L-AMINOADIPATE-SEMIALDEHYDE DEHYDROGENASE-PHOSPHOPANTETHEINYL TRANSFERASE"/>
    <property type="match status" value="1"/>
</dbReference>
<dbReference type="GO" id="GO:0000287">
    <property type="term" value="F:magnesium ion binding"/>
    <property type="evidence" value="ECO:0007669"/>
    <property type="project" value="InterPro"/>
</dbReference>
<dbReference type="InterPro" id="IPR055066">
    <property type="entry name" value="AASDHPPT_N"/>
</dbReference>
<dbReference type="GO" id="GO:0019878">
    <property type="term" value="P:lysine biosynthetic process via aminoadipic acid"/>
    <property type="evidence" value="ECO:0007669"/>
    <property type="project" value="TreeGrafter"/>
</dbReference>
<feature type="domain" description="4'-phosphopantetheinyl transferase N-terminal" evidence="4">
    <location>
        <begin position="35"/>
        <end position="117"/>
    </location>
</feature>
<dbReference type="Pfam" id="PF01648">
    <property type="entry name" value="ACPS"/>
    <property type="match status" value="1"/>
</dbReference>
<sequence length="277" mass="31838">MLSEPVITIGELGTRYVDIWLSFYDEINDDALLAHLRSLLSEKELLQEMRFHFADHQKRYLVTRALVRSVLSRYAPVHPASWEFRVNAYGRPHLSPAHSNEAQGLRFNVSHTQGLIALGVARDRDLGIDVEHLTVRDIPAGLAECWFTPEEVAELNRTERERRQEKFFEYWTLKEAYIKARGMGLSIPLNQFSFRDPQPEIVRIAIGPELGDDPAHWAFWHYRPAASYLLAICVERIEGVATELRIRSCVPTTSEKILALRPLRSSEPEACLYRSQA</sequence>
<dbReference type="Gene3D" id="3.90.470.20">
    <property type="entry name" value="4'-phosphopantetheinyl transferase domain"/>
    <property type="match status" value="2"/>
</dbReference>
<dbReference type="GO" id="GO:0005829">
    <property type="term" value="C:cytosol"/>
    <property type="evidence" value="ECO:0007669"/>
    <property type="project" value="TreeGrafter"/>
</dbReference>
<dbReference type="PANTHER" id="PTHR12215">
    <property type="entry name" value="PHOSPHOPANTETHEINE TRANSFERASE"/>
    <property type="match status" value="1"/>
</dbReference>
<evidence type="ECO:0000256" key="1">
    <source>
        <dbReference type="ARBA" id="ARBA00010990"/>
    </source>
</evidence>
<evidence type="ECO:0000259" key="3">
    <source>
        <dbReference type="Pfam" id="PF01648"/>
    </source>
</evidence>
<keyword evidence="2 5" id="KW-0808">Transferase</keyword>
<organism evidence="5 6">
    <name type="scientific">Agrobacterium vitis</name>
    <name type="common">Rhizobium vitis</name>
    <dbReference type="NCBI Taxonomy" id="373"/>
    <lineage>
        <taxon>Bacteria</taxon>
        <taxon>Pseudomonadati</taxon>
        <taxon>Pseudomonadota</taxon>
        <taxon>Alphaproteobacteria</taxon>
        <taxon>Hyphomicrobiales</taxon>
        <taxon>Rhizobiaceae</taxon>
        <taxon>Rhizobium/Agrobacterium group</taxon>
        <taxon>Agrobacterium</taxon>
    </lineage>
</organism>
<feature type="domain" description="4'-phosphopantetheinyl transferase" evidence="3">
    <location>
        <begin position="126"/>
        <end position="233"/>
    </location>
</feature>
<dbReference type="GO" id="GO:0008897">
    <property type="term" value="F:holo-[acyl-carrier-protein] synthase activity"/>
    <property type="evidence" value="ECO:0007669"/>
    <property type="project" value="InterPro"/>
</dbReference>
<name>A0A7K1RFQ1_AGRVI</name>
<dbReference type="AlphaFoldDB" id="A0A7K1RFQ1"/>
<dbReference type="InterPro" id="IPR050559">
    <property type="entry name" value="P-Pant_transferase_sf"/>
</dbReference>
<evidence type="ECO:0000256" key="2">
    <source>
        <dbReference type="ARBA" id="ARBA00022679"/>
    </source>
</evidence>
<evidence type="ECO:0000313" key="5">
    <source>
        <dbReference type="EMBL" id="MVA56840.1"/>
    </source>
</evidence>
<comment type="caution">
    <text evidence="5">The sequence shown here is derived from an EMBL/GenBank/DDBJ whole genome shotgun (WGS) entry which is preliminary data.</text>
</comment>
<reference evidence="5 6" key="1">
    <citation type="submission" date="2019-12" db="EMBL/GenBank/DDBJ databases">
        <title>Whole-genome sequencing of Allorhizobium vitis.</title>
        <authorList>
            <person name="Gan H.M."/>
            <person name="Szegedi E."/>
            <person name="Burr T."/>
            <person name="Savka M.A."/>
        </authorList>
    </citation>
    <scope>NUCLEOTIDE SEQUENCE [LARGE SCALE GENOMIC DNA]</scope>
    <source>
        <strain evidence="5 6">CG415</strain>
    </source>
</reference>
<dbReference type="Pfam" id="PF22624">
    <property type="entry name" value="AASDHPPT_N"/>
    <property type="match status" value="1"/>
</dbReference>
<gene>
    <name evidence="5" type="ORF">GOZ88_12055</name>
</gene>